<dbReference type="EC" id="3.5.4.26" evidence="13"/>
<evidence type="ECO:0000256" key="9">
    <source>
        <dbReference type="ARBA" id="ARBA00022833"/>
    </source>
</evidence>
<dbReference type="InterPro" id="IPR016192">
    <property type="entry name" value="APOBEC/CMP_deaminase_Zn-bd"/>
</dbReference>
<feature type="domain" description="CMP/dCMP-type deaminase" evidence="17">
    <location>
        <begin position="1"/>
        <end position="114"/>
    </location>
</feature>
<feature type="binding site" evidence="15">
    <location>
        <begin position="295"/>
        <end position="301"/>
    </location>
    <ligand>
        <name>NADP(+)</name>
        <dbReference type="ChEBI" id="CHEBI:58349"/>
    </ligand>
</feature>
<comment type="cofactor">
    <cofactor evidence="13 16">
        <name>Zn(2+)</name>
        <dbReference type="ChEBI" id="CHEBI:29105"/>
    </cofactor>
    <text evidence="13 16">Binds 1 zinc ion.</text>
</comment>
<keyword evidence="8 13" id="KW-0378">Hydrolase</keyword>
<keyword evidence="6 13" id="KW-0686">Riboflavin biosynthesis</keyword>
<proteinExistence type="inferred from homology"/>
<dbReference type="PANTHER" id="PTHR38011:SF7">
    <property type="entry name" value="2,5-DIAMINO-6-RIBOSYLAMINO-4(3H)-PYRIMIDINONE 5'-PHOSPHATE REDUCTASE"/>
    <property type="match status" value="1"/>
</dbReference>
<keyword evidence="7 13" id="KW-0479">Metal-binding</keyword>
<dbReference type="GO" id="GO:0050661">
    <property type="term" value="F:NADP binding"/>
    <property type="evidence" value="ECO:0007669"/>
    <property type="project" value="InterPro"/>
</dbReference>
<feature type="binding site" evidence="15">
    <location>
        <position position="168"/>
    </location>
    <ligand>
        <name>substrate</name>
    </ligand>
</feature>
<dbReference type="PIRSF" id="PIRSF006769">
    <property type="entry name" value="RibD"/>
    <property type="match status" value="1"/>
</dbReference>
<evidence type="ECO:0000313" key="18">
    <source>
        <dbReference type="EMBL" id="MBI4596685.1"/>
    </source>
</evidence>
<evidence type="ECO:0000256" key="8">
    <source>
        <dbReference type="ARBA" id="ARBA00022801"/>
    </source>
</evidence>
<evidence type="ECO:0000256" key="4">
    <source>
        <dbReference type="ARBA" id="ARBA00005259"/>
    </source>
</evidence>
<feature type="binding site" evidence="16">
    <location>
        <position position="84"/>
    </location>
    <ligand>
        <name>Zn(2+)</name>
        <dbReference type="ChEBI" id="CHEBI:29105"/>
        <note>catalytic</note>
    </ligand>
</feature>
<evidence type="ECO:0000259" key="17">
    <source>
        <dbReference type="PROSITE" id="PS51747"/>
    </source>
</evidence>
<name>A0A933LQZ9_UNCTE</name>
<dbReference type="SUPFAM" id="SSF53927">
    <property type="entry name" value="Cytidine deaminase-like"/>
    <property type="match status" value="1"/>
</dbReference>
<comment type="similarity">
    <text evidence="4 13">In the N-terminal section; belongs to the cytidine and deoxycytidylate deaminase family.</text>
</comment>
<evidence type="ECO:0000256" key="3">
    <source>
        <dbReference type="ARBA" id="ARBA00004910"/>
    </source>
</evidence>
<dbReference type="Proteomes" id="UP000772181">
    <property type="component" value="Unassembled WGS sequence"/>
</dbReference>
<dbReference type="Pfam" id="PF01872">
    <property type="entry name" value="RibD_C"/>
    <property type="match status" value="1"/>
</dbReference>
<dbReference type="PANTHER" id="PTHR38011">
    <property type="entry name" value="DIHYDROFOLATE REDUCTASE FAMILY PROTEIN (AFU_ORTHOLOGUE AFUA_8G06820)"/>
    <property type="match status" value="1"/>
</dbReference>
<dbReference type="Gene3D" id="3.40.140.10">
    <property type="entry name" value="Cytidine Deaminase, domain 2"/>
    <property type="match status" value="1"/>
</dbReference>
<evidence type="ECO:0000313" key="19">
    <source>
        <dbReference type="Proteomes" id="UP000772181"/>
    </source>
</evidence>
<feature type="binding site" evidence="15">
    <location>
        <position position="184"/>
    </location>
    <ligand>
        <name>substrate</name>
    </ligand>
</feature>
<dbReference type="NCBIfam" id="TIGR00326">
    <property type="entry name" value="eubact_ribD"/>
    <property type="match status" value="1"/>
</dbReference>
<feature type="binding site" evidence="15">
    <location>
        <position position="293"/>
    </location>
    <ligand>
        <name>substrate</name>
    </ligand>
</feature>
<comment type="catalytic activity">
    <reaction evidence="13">
        <text>2,5-diamino-6-hydroxy-4-(5-phosphoribosylamino)-pyrimidine + H2O + H(+) = 5-amino-6-(5-phospho-D-ribosylamino)uracil + NH4(+)</text>
        <dbReference type="Rhea" id="RHEA:21868"/>
        <dbReference type="ChEBI" id="CHEBI:15377"/>
        <dbReference type="ChEBI" id="CHEBI:15378"/>
        <dbReference type="ChEBI" id="CHEBI:28938"/>
        <dbReference type="ChEBI" id="CHEBI:58453"/>
        <dbReference type="ChEBI" id="CHEBI:58614"/>
        <dbReference type="EC" id="3.5.4.26"/>
    </reaction>
</comment>
<dbReference type="EC" id="1.1.1.193" evidence="13"/>
<comment type="function">
    <text evidence="1 13">Converts 2,5-diamino-6-(ribosylamino)-4(3h)-pyrimidinone 5'-phosphate into 5-amino-6-(ribosylamino)-2,4(1h,3h)-pyrimidinedione 5'-phosphate.</text>
</comment>
<keyword evidence="12" id="KW-0511">Multifunctional enzyme</keyword>
<evidence type="ECO:0000256" key="10">
    <source>
        <dbReference type="ARBA" id="ARBA00022857"/>
    </source>
</evidence>
<evidence type="ECO:0000256" key="15">
    <source>
        <dbReference type="PIRSR" id="PIRSR006769-2"/>
    </source>
</evidence>
<dbReference type="CDD" id="cd01284">
    <property type="entry name" value="Riboflavin_deaminase-reductase"/>
    <property type="match status" value="1"/>
</dbReference>
<dbReference type="InterPro" id="IPR002125">
    <property type="entry name" value="CMP_dCMP_dom"/>
</dbReference>
<dbReference type="Gene3D" id="3.40.430.10">
    <property type="entry name" value="Dihydrofolate Reductase, subunit A"/>
    <property type="match status" value="1"/>
</dbReference>
<dbReference type="PROSITE" id="PS00903">
    <property type="entry name" value="CYT_DCMP_DEAMINASES_1"/>
    <property type="match status" value="1"/>
</dbReference>
<evidence type="ECO:0000256" key="11">
    <source>
        <dbReference type="ARBA" id="ARBA00023002"/>
    </source>
</evidence>
<comment type="similarity">
    <text evidence="5 13">In the C-terminal section; belongs to the HTP reductase family.</text>
</comment>
<evidence type="ECO:0000256" key="12">
    <source>
        <dbReference type="ARBA" id="ARBA00023268"/>
    </source>
</evidence>
<dbReference type="GO" id="GO:0009231">
    <property type="term" value="P:riboflavin biosynthetic process"/>
    <property type="evidence" value="ECO:0007669"/>
    <property type="project" value="UniProtKB-KW"/>
</dbReference>
<evidence type="ECO:0000256" key="7">
    <source>
        <dbReference type="ARBA" id="ARBA00022723"/>
    </source>
</evidence>
<evidence type="ECO:0000256" key="6">
    <source>
        <dbReference type="ARBA" id="ARBA00022619"/>
    </source>
</evidence>
<feature type="binding site" evidence="16">
    <location>
        <position position="75"/>
    </location>
    <ligand>
        <name>Zn(2+)</name>
        <dbReference type="ChEBI" id="CHEBI:29105"/>
        <note>catalytic</note>
    </ligand>
</feature>
<organism evidence="18 19">
    <name type="scientific">Tectimicrobiota bacterium</name>
    <dbReference type="NCBI Taxonomy" id="2528274"/>
    <lineage>
        <taxon>Bacteria</taxon>
        <taxon>Pseudomonadati</taxon>
        <taxon>Nitrospinota/Tectimicrobiota group</taxon>
        <taxon>Candidatus Tectimicrobiota</taxon>
    </lineage>
</organism>
<keyword evidence="11 13" id="KW-0560">Oxidoreductase</keyword>
<dbReference type="InterPro" id="IPR050765">
    <property type="entry name" value="Riboflavin_Biosynth_HTPR"/>
</dbReference>
<dbReference type="SUPFAM" id="SSF53597">
    <property type="entry name" value="Dihydrofolate reductase-like"/>
    <property type="match status" value="1"/>
</dbReference>
<dbReference type="InterPro" id="IPR004794">
    <property type="entry name" value="Eubact_RibD"/>
</dbReference>
<comment type="pathway">
    <text evidence="3 13">Cofactor biosynthesis; riboflavin biosynthesis; 5-amino-6-(D-ribitylamino)uracil from GTP: step 3/4.</text>
</comment>
<feature type="binding site" evidence="15">
    <location>
        <position position="200"/>
    </location>
    <ligand>
        <name>NADP(+)</name>
        <dbReference type="ChEBI" id="CHEBI:58349"/>
    </ligand>
</feature>
<evidence type="ECO:0000256" key="5">
    <source>
        <dbReference type="ARBA" id="ARBA00007417"/>
    </source>
</evidence>
<dbReference type="GO" id="GO:0008703">
    <property type="term" value="F:5-amino-6-(5-phosphoribosylamino)uracil reductase activity"/>
    <property type="evidence" value="ECO:0007669"/>
    <property type="project" value="UniProtKB-EC"/>
</dbReference>
<keyword evidence="9 13" id="KW-0862">Zinc</keyword>
<evidence type="ECO:0000256" key="1">
    <source>
        <dbReference type="ARBA" id="ARBA00002151"/>
    </source>
</evidence>
<accession>A0A933LQZ9</accession>
<feature type="binding site" evidence="15">
    <location>
        <position position="204"/>
    </location>
    <ligand>
        <name>substrate</name>
    </ligand>
</feature>
<protein>
    <recommendedName>
        <fullName evidence="13">Riboflavin biosynthesis protein RibD</fullName>
    </recommendedName>
    <domain>
        <recommendedName>
            <fullName evidence="13">Diaminohydroxyphosphoribosylaminopyrimidine deaminase</fullName>
            <shortName evidence="13">DRAP deaminase</shortName>
            <ecNumber evidence="13">3.5.4.26</ecNumber>
        </recommendedName>
        <alternativeName>
            <fullName evidence="13">Riboflavin-specific deaminase</fullName>
        </alternativeName>
    </domain>
    <domain>
        <recommendedName>
            <fullName evidence="13">5-amino-6-(5-phosphoribosylamino)uracil reductase</fullName>
            <ecNumber evidence="13">1.1.1.193</ecNumber>
        </recommendedName>
        <alternativeName>
            <fullName evidence="13">HTP reductase</fullName>
        </alternativeName>
    </domain>
</protein>
<evidence type="ECO:0000256" key="14">
    <source>
        <dbReference type="PIRSR" id="PIRSR006769-1"/>
    </source>
</evidence>
<dbReference type="NCBIfam" id="TIGR00227">
    <property type="entry name" value="ribD_Cterm"/>
    <property type="match status" value="1"/>
</dbReference>
<dbReference type="InterPro" id="IPR011549">
    <property type="entry name" value="RibD_C"/>
</dbReference>
<dbReference type="FunFam" id="3.40.140.10:FF:000025">
    <property type="entry name" value="Riboflavin biosynthesis protein RibD"/>
    <property type="match status" value="1"/>
</dbReference>
<dbReference type="AlphaFoldDB" id="A0A933LQZ9"/>
<dbReference type="PROSITE" id="PS51747">
    <property type="entry name" value="CYT_DCMP_DEAMINASES_2"/>
    <property type="match status" value="1"/>
</dbReference>
<dbReference type="InterPro" id="IPR024072">
    <property type="entry name" value="DHFR-like_dom_sf"/>
</dbReference>
<feature type="binding site" evidence="15">
    <location>
        <position position="196"/>
    </location>
    <ligand>
        <name>NADP(+)</name>
        <dbReference type="ChEBI" id="CHEBI:58349"/>
    </ligand>
</feature>
<feature type="binding site" evidence="15">
    <location>
        <position position="170"/>
    </location>
    <ligand>
        <name>NADP(+)</name>
        <dbReference type="ChEBI" id="CHEBI:58349"/>
    </ligand>
</feature>
<dbReference type="GO" id="GO:0008270">
    <property type="term" value="F:zinc ion binding"/>
    <property type="evidence" value="ECO:0007669"/>
    <property type="project" value="InterPro"/>
</dbReference>
<reference evidence="18" key="1">
    <citation type="submission" date="2020-07" db="EMBL/GenBank/DDBJ databases">
        <title>Huge and variable diversity of episymbiotic CPR bacteria and DPANN archaea in groundwater ecosystems.</title>
        <authorList>
            <person name="He C.Y."/>
            <person name="Keren R."/>
            <person name="Whittaker M."/>
            <person name="Farag I.F."/>
            <person name="Doudna J."/>
            <person name="Cate J.H.D."/>
            <person name="Banfield J.F."/>
        </authorList>
    </citation>
    <scope>NUCLEOTIDE SEQUENCE</scope>
    <source>
        <strain evidence="18">NC_groundwater_1482_Ag_S-0.65um_47_24</strain>
    </source>
</reference>
<evidence type="ECO:0000256" key="2">
    <source>
        <dbReference type="ARBA" id="ARBA00004882"/>
    </source>
</evidence>
<comment type="caution">
    <text evidence="18">The sequence shown here is derived from an EMBL/GenBank/DDBJ whole genome shotgun (WGS) entry which is preliminary data.</text>
</comment>
<evidence type="ECO:0000256" key="13">
    <source>
        <dbReference type="PIRNR" id="PIRNR006769"/>
    </source>
</evidence>
<feature type="binding site" evidence="15">
    <location>
        <position position="154"/>
    </location>
    <ligand>
        <name>NADP(+)</name>
        <dbReference type="ChEBI" id="CHEBI:58349"/>
    </ligand>
</feature>
<feature type="binding site" evidence="16">
    <location>
        <position position="50"/>
    </location>
    <ligand>
        <name>Zn(2+)</name>
        <dbReference type="ChEBI" id="CHEBI:29105"/>
        <note>catalytic</note>
    </ligand>
</feature>
<feature type="active site" description="Proton donor" evidence="14">
    <location>
        <position position="52"/>
    </location>
</feature>
<dbReference type="Pfam" id="PF00383">
    <property type="entry name" value="dCMP_cyt_deam_1"/>
    <property type="match status" value="1"/>
</dbReference>
<dbReference type="GO" id="GO:0008835">
    <property type="term" value="F:diaminohydroxyphosphoribosylaminopyrimidine deaminase activity"/>
    <property type="evidence" value="ECO:0007669"/>
    <property type="project" value="UniProtKB-EC"/>
</dbReference>
<comment type="pathway">
    <text evidence="2 13">Cofactor biosynthesis; riboflavin biosynthesis; 5-amino-6-(D-ribitylamino)uracil from GTP: step 2/4.</text>
</comment>
<sequence>MDHQDYIQRTLYLAQKARGQTSPNPLVGAVVVKDGLIVGEGYHRKAGEPHAEILALEQAGEKAEGATLYCNLEPCTHYGRTPPCYRAIIDARIKEVVVAVEDPNPLVSGKGIENLREHDISVISGILEEEARRVNEVFFKYISTKMPFVIMKIATSLDGKMATYTGDSKWISNEASRSLVHQWRSEVDAVVVGVNTIIKDDPLLTSRLVAGRNPKRVIVDSRLRIPTDSKVLTTLDEAPTILATTSQASSRKVSSLESLGVEVLVLPEREGLVSMMDLMGELGKKEITSLLLEGGASLIAAALDEGVVDKVYFFLAPKLIGGKEAPGPIGGQGVELVSEAILLCDVCFENIDSDILVSGYIKKCSQG</sequence>
<feature type="binding site" evidence="15">
    <location>
        <position position="207"/>
    </location>
    <ligand>
        <name>substrate</name>
    </ligand>
</feature>
<gene>
    <name evidence="18" type="primary">ribD</name>
    <name evidence="18" type="ORF">HY730_09995</name>
</gene>
<feature type="binding site" evidence="15">
    <location>
        <position position="221"/>
    </location>
    <ligand>
        <name>NADP(+)</name>
        <dbReference type="ChEBI" id="CHEBI:58349"/>
    </ligand>
</feature>
<keyword evidence="10 13" id="KW-0521">NADP</keyword>
<dbReference type="InterPro" id="IPR016193">
    <property type="entry name" value="Cytidine_deaminase-like"/>
</dbReference>
<dbReference type="InterPro" id="IPR002734">
    <property type="entry name" value="RibDG_C"/>
</dbReference>
<comment type="catalytic activity">
    <reaction evidence="13">
        <text>5-amino-6-(5-phospho-D-ribitylamino)uracil + NADP(+) = 5-amino-6-(5-phospho-D-ribosylamino)uracil + NADPH + H(+)</text>
        <dbReference type="Rhea" id="RHEA:17845"/>
        <dbReference type="ChEBI" id="CHEBI:15378"/>
        <dbReference type="ChEBI" id="CHEBI:57783"/>
        <dbReference type="ChEBI" id="CHEBI:58349"/>
        <dbReference type="ChEBI" id="CHEBI:58421"/>
        <dbReference type="ChEBI" id="CHEBI:58453"/>
        <dbReference type="EC" id="1.1.1.193"/>
    </reaction>
</comment>
<evidence type="ECO:0000256" key="16">
    <source>
        <dbReference type="PIRSR" id="PIRSR006769-3"/>
    </source>
</evidence>
<dbReference type="EMBL" id="JACQWF010000430">
    <property type="protein sequence ID" value="MBI4596685.1"/>
    <property type="molecule type" value="Genomic_DNA"/>
</dbReference>